<feature type="compositionally biased region" description="Polar residues" evidence="1">
    <location>
        <begin position="1"/>
        <end position="18"/>
    </location>
</feature>
<dbReference type="AlphaFoldDB" id="C9ZRN9"/>
<gene>
    <name evidence="2" type="ORF">TbgDal_VII50</name>
</gene>
<dbReference type="KEGG" id="tbg:TbgDal_VII50"/>
<evidence type="ECO:0000313" key="3">
    <source>
        <dbReference type="Proteomes" id="UP000002316"/>
    </source>
</evidence>
<reference evidence="3" key="1">
    <citation type="journal article" date="2010" name="PLoS Negl. Trop. Dis.">
        <title>The genome sequence of Trypanosoma brucei gambiense, causative agent of chronic human african trypanosomiasis.</title>
        <authorList>
            <person name="Jackson A.P."/>
            <person name="Sanders M."/>
            <person name="Berry A."/>
            <person name="McQuillan J."/>
            <person name="Aslett M.A."/>
            <person name="Quail M.A."/>
            <person name="Chukualim B."/>
            <person name="Capewell P."/>
            <person name="MacLeod A."/>
            <person name="Melville S.E."/>
            <person name="Gibson W."/>
            <person name="Barry J.D."/>
            <person name="Berriman M."/>
            <person name="Hertz-Fowler C."/>
        </authorList>
    </citation>
    <scope>NUCLEOTIDE SEQUENCE [LARGE SCALE GENOMIC DNA]</scope>
    <source>
        <strain evidence="3">MHOM/CI/86/DAL972</strain>
    </source>
</reference>
<dbReference type="RefSeq" id="XP_011774308.1">
    <property type="nucleotide sequence ID" value="XM_011776006.1"/>
</dbReference>
<proteinExistence type="predicted"/>
<evidence type="ECO:0000256" key="1">
    <source>
        <dbReference type="SAM" id="MobiDB-lite"/>
    </source>
</evidence>
<protein>
    <submittedName>
        <fullName evidence="2">Uncharacterized protein</fullName>
    </submittedName>
</protein>
<accession>C9ZRN9</accession>
<name>C9ZRN9_TRYB9</name>
<feature type="region of interest" description="Disordered" evidence="1">
    <location>
        <begin position="1"/>
        <end position="33"/>
    </location>
</feature>
<organism evidence="2 3">
    <name type="scientific">Trypanosoma brucei gambiense (strain MHOM/CI/86/DAL972)</name>
    <dbReference type="NCBI Taxonomy" id="679716"/>
    <lineage>
        <taxon>Eukaryota</taxon>
        <taxon>Discoba</taxon>
        <taxon>Euglenozoa</taxon>
        <taxon>Kinetoplastea</taxon>
        <taxon>Metakinetoplastina</taxon>
        <taxon>Trypanosomatida</taxon>
        <taxon>Trypanosomatidae</taxon>
        <taxon>Trypanosoma</taxon>
    </lineage>
</organism>
<dbReference type="GeneID" id="23862732"/>
<sequence length="129" mass="14030">MLQQHLSNLTSPTALSRFSKSKKGRASHAAAPGIHSSLRESTLNIANVAALVERQVCPPYSPQDKKGDMTSNTTIGYLQWYRCKHDKLNFRSNIRPSEGASPHQMVGSGRCLKASYCAGVLCVAPFLAL</sequence>
<dbReference type="Proteomes" id="UP000002316">
    <property type="component" value="Chromosome 7"/>
</dbReference>
<dbReference type="EMBL" id="FN554970">
    <property type="protein sequence ID" value="CBH12025.1"/>
    <property type="molecule type" value="Genomic_DNA"/>
</dbReference>
<evidence type="ECO:0000313" key="2">
    <source>
        <dbReference type="EMBL" id="CBH12025.1"/>
    </source>
</evidence>